<dbReference type="EMBL" id="JACEFB010000006">
    <property type="protein sequence ID" value="MBA2226445.1"/>
    <property type="molecule type" value="Genomic_DNA"/>
</dbReference>
<dbReference type="SUPFAM" id="SSF143243">
    <property type="entry name" value="Nqo5-like"/>
    <property type="match status" value="1"/>
</dbReference>
<keyword evidence="3" id="KW-0472">Membrane</keyword>
<dbReference type="PANTHER" id="PTHR10884">
    <property type="entry name" value="NADH DEHYDROGENASE UBIQUINONE IRON-SULFUR PROTEIN 3"/>
    <property type="match status" value="1"/>
</dbReference>
<keyword evidence="3 4" id="KW-0520">NAD</keyword>
<keyword evidence="3" id="KW-1003">Cell membrane</keyword>
<comment type="caution">
    <text evidence="7">The sequence shown here is derived from an EMBL/GenBank/DDBJ whole genome shotgun (WGS) entry which is preliminary data.</text>
</comment>
<dbReference type="PANTHER" id="PTHR10884:SF14">
    <property type="entry name" value="NADH DEHYDROGENASE [UBIQUINONE] IRON-SULFUR PROTEIN 3, MITOCHONDRIAL"/>
    <property type="match status" value="1"/>
</dbReference>
<reference evidence="7 8" key="1">
    <citation type="submission" date="2020-07" db="EMBL/GenBank/DDBJ databases">
        <title>Thermogemmata thermophila gen. nov., sp. nov., a novel moderate thermophilic planctomycete from a Kamchatka hot spring.</title>
        <authorList>
            <person name="Elcheninov A.G."/>
            <person name="Podosokorskaya O.A."/>
            <person name="Kovaleva O.L."/>
            <person name="Novikov A."/>
            <person name="Bonch-Osmolovskaya E.A."/>
            <person name="Toshchakov S.V."/>
            <person name="Kublanov I.V."/>
        </authorList>
    </citation>
    <scope>NUCLEOTIDE SEQUENCE [LARGE SCALE GENOMIC DNA]</scope>
    <source>
        <strain evidence="7 8">2918</strain>
    </source>
</reference>
<comment type="subcellular location">
    <subcellularLocation>
        <location evidence="3">Cell membrane</location>
        <topology evidence="3">Peripheral membrane protein</topology>
        <orientation evidence="3">Cytoplasmic side</orientation>
    </subcellularLocation>
</comment>
<dbReference type="PROSITE" id="PS00542">
    <property type="entry name" value="COMPLEX1_30K"/>
    <property type="match status" value="1"/>
</dbReference>
<dbReference type="GO" id="GO:0008137">
    <property type="term" value="F:NADH dehydrogenase (ubiquinone) activity"/>
    <property type="evidence" value="ECO:0007669"/>
    <property type="project" value="InterPro"/>
</dbReference>
<dbReference type="EC" id="7.1.1.-" evidence="3"/>
<dbReference type="AlphaFoldDB" id="A0A7V8VE97"/>
<protein>
    <recommendedName>
        <fullName evidence="3">NADH-quinone oxidoreductase subunit C</fullName>
        <ecNumber evidence="3">7.1.1.-</ecNumber>
    </recommendedName>
    <alternativeName>
        <fullName evidence="3">NADH dehydrogenase I subunit C</fullName>
    </alternativeName>
    <alternativeName>
        <fullName evidence="3">NDH-1 subunit C</fullName>
    </alternativeName>
</protein>
<keyword evidence="3 4" id="KW-1278">Translocase</keyword>
<comment type="subunit">
    <text evidence="3">NDH-1 is composed of 14 different subunits. Subunits NuoB, C, D, E, F, and G constitute the peripheral sector of the complex.</text>
</comment>
<evidence type="ECO:0000313" key="8">
    <source>
        <dbReference type="Proteomes" id="UP000542342"/>
    </source>
</evidence>
<keyword evidence="8" id="KW-1185">Reference proteome</keyword>
<evidence type="ECO:0000256" key="1">
    <source>
        <dbReference type="ARBA" id="ARBA00007569"/>
    </source>
</evidence>
<dbReference type="Pfam" id="PF00329">
    <property type="entry name" value="Complex1_30kDa"/>
    <property type="match status" value="1"/>
</dbReference>
<sequence length="168" mass="19455">MPVNFDALRHRFGEVFTTSQFRDNRRLILPAVHAPHVLLPLLQCLKEEYGFDMLAELGGIDYLGYPQAQDRYAVVYGLTNTQTGERLFVKAYANDPQPELPSVTGLWRGANWLEREVYDMYGIRFIGHPDLRRILMPDGFEDHPLRKDYPLRGYGERHNFSPVSRAES</sequence>
<dbReference type="InterPro" id="IPR001268">
    <property type="entry name" value="NADH_UbQ_OxRdtase_30kDa_su"/>
</dbReference>
<dbReference type="GO" id="GO:0048038">
    <property type="term" value="F:quinone binding"/>
    <property type="evidence" value="ECO:0007669"/>
    <property type="project" value="UniProtKB-KW"/>
</dbReference>
<dbReference type="InterPro" id="IPR020396">
    <property type="entry name" value="NADH_UbQ_OxRdtase_CS"/>
</dbReference>
<evidence type="ECO:0000259" key="6">
    <source>
        <dbReference type="Pfam" id="PF00329"/>
    </source>
</evidence>
<evidence type="ECO:0000256" key="3">
    <source>
        <dbReference type="HAMAP-Rule" id="MF_01357"/>
    </source>
</evidence>
<keyword evidence="3 5" id="KW-0874">Quinone</keyword>
<dbReference type="NCBIfam" id="TIGR01961">
    <property type="entry name" value="NuoC_fam"/>
    <property type="match status" value="1"/>
</dbReference>
<evidence type="ECO:0000256" key="5">
    <source>
        <dbReference type="RuleBase" id="RU003582"/>
    </source>
</evidence>
<organism evidence="7 8">
    <name type="scientific">Thermogemmata fonticola</name>
    <dbReference type="NCBI Taxonomy" id="2755323"/>
    <lineage>
        <taxon>Bacteria</taxon>
        <taxon>Pseudomonadati</taxon>
        <taxon>Planctomycetota</taxon>
        <taxon>Planctomycetia</taxon>
        <taxon>Gemmatales</taxon>
        <taxon>Gemmataceae</taxon>
        <taxon>Thermogemmata</taxon>
    </lineage>
</organism>
<gene>
    <name evidence="3" type="primary">nuoC</name>
    <name evidence="7" type="ORF">H0921_09765</name>
</gene>
<name>A0A7V8VE97_9BACT</name>
<dbReference type="RefSeq" id="WP_194537888.1">
    <property type="nucleotide sequence ID" value="NZ_JACEFB010000006.1"/>
</dbReference>
<comment type="similarity">
    <text evidence="1 3 4">Belongs to the complex I 30 kDa subunit family.</text>
</comment>
<dbReference type="HAMAP" id="MF_01357">
    <property type="entry name" value="NDH1_NuoC"/>
    <property type="match status" value="1"/>
</dbReference>
<accession>A0A7V8VE97</accession>
<dbReference type="GO" id="GO:0050136">
    <property type="term" value="F:NADH dehydrogenase (quinone) (non-electrogenic) activity"/>
    <property type="evidence" value="ECO:0007669"/>
    <property type="project" value="UniProtKB-UniRule"/>
</dbReference>
<dbReference type="InterPro" id="IPR010218">
    <property type="entry name" value="NADH_DH_suC"/>
</dbReference>
<keyword evidence="2 3" id="KW-0813">Transport</keyword>
<dbReference type="Proteomes" id="UP000542342">
    <property type="component" value="Unassembled WGS sequence"/>
</dbReference>
<comment type="catalytic activity">
    <reaction evidence="3 5">
        <text>a quinone + NADH + 5 H(+)(in) = a quinol + NAD(+) + 4 H(+)(out)</text>
        <dbReference type="Rhea" id="RHEA:57888"/>
        <dbReference type="ChEBI" id="CHEBI:15378"/>
        <dbReference type="ChEBI" id="CHEBI:24646"/>
        <dbReference type="ChEBI" id="CHEBI:57540"/>
        <dbReference type="ChEBI" id="CHEBI:57945"/>
        <dbReference type="ChEBI" id="CHEBI:132124"/>
    </reaction>
</comment>
<comment type="function">
    <text evidence="3">NDH-1 shuttles electrons from NADH, via FMN and iron-sulfur (Fe-S) centers, to quinones in the respiratory chain. The immediate electron acceptor for the enzyme in this species is believed to be ubiquinone. Couples the redox reaction to proton translocation (for every two electrons transferred, four hydrogen ions are translocated across the cytoplasmic membrane), and thus conserves the redox energy in a proton gradient.</text>
</comment>
<keyword evidence="3" id="KW-0830">Ubiquinone</keyword>
<evidence type="ECO:0000313" key="7">
    <source>
        <dbReference type="EMBL" id="MBA2226445.1"/>
    </source>
</evidence>
<evidence type="ECO:0000256" key="4">
    <source>
        <dbReference type="RuleBase" id="RU003456"/>
    </source>
</evidence>
<feature type="domain" description="NADH:ubiquinone oxidoreductase 30kDa subunit" evidence="6">
    <location>
        <begin position="35"/>
        <end position="154"/>
    </location>
</feature>
<proteinExistence type="inferred from homology"/>
<dbReference type="Gene3D" id="3.30.460.80">
    <property type="entry name" value="NADH:ubiquinone oxidoreductase, 30kDa subunit"/>
    <property type="match status" value="1"/>
</dbReference>
<evidence type="ECO:0000256" key="2">
    <source>
        <dbReference type="ARBA" id="ARBA00022448"/>
    </source>
</evidence>
<dbReference type="GO" id="GO:0005886">
    <property type="term" value="C:plasma membrane"/>
    <property type="evidence" value="ECO:0007669"/>
    <property type="project" value="UniProtKB-SubCell"/>
</dbReference>
<dbReference type="InterPro" id="IPR037232">
    <property type="entry name" value="NADH_quin_OxRdtase_su_C/D-like"/>
</dbReference>